<dbReference type="OrthoDB" id="9121563at2"/>
<dbReference type="InterPro" id="IPR005467">
    <property type="entry name" value="His_kinase_dom"/>
</dbReference>
<keyword evidence="9" id="KW-0812">Transmembrane</keyword>
<comment type="catalytic activity">
    <reaction evidence="1">
        <text>ATP + protein L-histidine = ADP + protein N-phospho-L-histidine.</text>
        <dbReference type="EC" id="2.7.13.3"/>
    </reaction>
</comment>
<dbReference type="GO" id="GO:0000155">
    <property type="term" value="F:phosphorelay sensor kinase activity"/>
    <property type="evidence" value="ECO:0007669"/>
    <property type="project" value="InterPro"/>
</dbReference>
<keyword evidence="7 11" id="KW-0418">Kinase</keyword>
<feature type="transmembrane region" description="Helical" evidence="9">
    <location>
        <begin position="12"/>
        <end position="32"/>
    </location>
</feature>
<dbReference type="PROSITE" id="PS50109">
    <property type="entry name" value="HIS_KIN"/>
    <property type="match status" value="1"/>
</dbReference>
<evidence type="ECO:0000256" key="8">
    <source>
        <dbReference type="ARBA" id="ARBA00022840"/>
    </source>
</evidence>
<keyword evidence="6" id="KW-0547">Nucleotide-binding</keyword>
<evidence type="ECO:0000256" key="9">
    <source>
        <dbReference type="SAM" id="Phobius"/>
    </source>
</evidence>
<keyword evidence="9" id="KW-1133">Transmembrane helix</keyword>
<evidence type="ECO:0000256" key="1">
    <source>
        <dbReference type="ARBA" id="ARBA00000085"/>
    </source>
</evidence>
<dbReference type="CDD" id="cd00082">
    <property type="entry name" value="HisKA"/>
    <property type="match status" value="1"/>
</dbReference>
<accession>A0A1M5EWY2</accession>
<evidence type="ECO:0000256" key="6">
    <source>
        <dbReference type="ARBA" id="ARBA00022741"/>
    </source>
</evidence>
<dbReference type="InterPro" id="IPR036890">
    <property type="entry name" value="HATPase_C_sf"/>
</dbReference>
<dbReference type="GO" id="GO:0005886">
    <property type="term" value="C:plasma membrane"/>
    <property type="evidence" value="ECO:0007669"/>
    <property type="project" value="UniProtKB-SubCell"/>
</dbReference>
<dbReference type="EC" id="2.7.13.3" evidence="3"/>
<dbReference type="SUPFAM" id="SSF47384">
    <property type="entry name" value="Homodimeric domain of signal transducing histidine kinase"/>
    <property type="match status" value="1"/>
</dbReference>
<dbReference type="SMART" id="SM00388">
    <property type="entry name" value="HisKA"/>
    <property type="match status" value="1"/>
</dbReference>
<dbReference type="InterPro" id="IPR050980">
    <property type="entry name" value="2C_sensor_his_kinase"/>
</dbReference>
<keyword evidence="8" id="KW-0067">ATP-binding</keyword>
<keyword evidence="4" id="KW-1003">Cell membrane</keyword>
<dbReference type="STRING" id="634436.SAMN05216361_0580"/>
<keyword evidence="9" id="KW-0472">Membrane</keyword>
<dbReference type="Pfam" id="PF00512">
    <property type="entry name" value="HisKA"/>
    <property type="match status" value="1"/>
</dbReference>
<name>A0A1M5EWY2_9ALTE</name>
<sequence>MAAMNISLRRYVFMSLFVLASVMIAAFSWMSANQFLAGMDGMMRGTMIDIARRTPVVQGAPVSVLSYTIAADWQDLPDTIQQQFNPKKLKPFRLYKHVERNSIFQRPTVAEFVLMAKFDNARPVYVTQMFKPRDGDDEPPFHMTREAWIMIIGIVTLLLFSLLVVLMQKSVSRPVEKLREWAASLQNAPLPTAPPTFKYAELNSLAALIYQAMQSVHDSLKREQNFVRHASHELRTPIAVIRSSTELINRVRRDAPEDKLSKPLKRIEHASHTMEDLTETLLWLDRQDNSSLSTSPVALHSLVTTISDELAYLLQGKEVSVAVETNEYTLEASPIAVRIVLGNLIRNAFQHTQVGSVTINQIGAGVEIINRNTDKPDSKETQTSLGFGLGLQMVSQLTAAMGWQYEYSTRDNGVHCVQITFEGN</sequence>
<dbReference type="GO" id="GO:0005524">
    <property type="term" value="F:ATP binding"/>
    <property type="evidence" value="ECO:0007669"/>
    <property type="project" value="UniProtKB-KW"/>
</dbReference>
<proteinExistence type="predicted"/>
<organism evidence="11 12">
    <name type="scientific">Marisediminitalea aggregata</name>
    <dbReference type="NCBI Taxonomy" id="634436"/>
    <lineage>
        <taxon>Bacteria</taxon>
        <taxon>Pseudomonadati</taxon>
        <taxon>Pseudomonadota</taxon>
        <taxon>Gammaproteobacteria</taxon>
        <taxon>Alteromonadales</taxon>
        <taxon>Alteromonadaceae</taxon>
        <taxon>Marisediminitalea</taxon>
    </lineage>
</organism>
<evidence type="ECO:0000259" key="10">
    <source>
        <dbReference type="PROSITE" id="PS50109"/>
    </source>
</evidence>
<feature type="domain" description="Histidine kinase" evidence="10">
    <location>
        <begin position="229"/>
        <end position="424"/>
    </location>
</feature>
<evidence type="ECO:0000256" key="4">
    <source>
        <dbReference type="ARBA" id="ARBA00022475"/>
    </source>
</evidence>
<reference evidence="12" key="1">
    <citation type="submission" date="2016-11" db="EMBL/GenBank/DDBJ databases">
        <authorList>
            <person name="Varghese N."/>
            <person name="Submissions S."/>
        </authorList>
    </citation>
    <scope>NUCLEOTIDE SEQUENCE [LARGE SCALE GENOMIC DNA]</scope>
    <source>
        <strain evidence="12">CGMCC 1.8995</strain>
    </source>
</reference>
<dbReference type="SUPFAM" id="SSF55874">
    <property type="entry name" value="ATPase domain of HSP90 chaperone/DNA topoisomerase II/histidine kinase"/>
    <property type="match status" value="1"/>
</dbReference>
<keyword evidence="12" id="KW-1185">Reference proteome</keyword>
<evidence type="ECO:0000256" key="7">
    <source>
        <dbReference type="ARBA" id="ARBA00022777"/>
    </source>
</evidence>
<dbReference type="AlphaFoldDB" id="A0A1M5EWY2"/>
<dbReference type="PANTHER" id="PTHR44936">
    <property type="entry name" value="SENSOR PROTEIN CREC"/>
    <property type="match status" value="1"/>
</dbReference>
<comment type="subcellular location">
    <subcellularLocation>
        <location evidence="2">Cell membrane</location>
        <topology evidence="2">Multi-pass membrane protein</topology>
    </subcellularLocation>
</comment>
<evidence type="ECO:0000313" key="12">
    <source>
        <dbReference type="Proteomes" id="UP000184520"/>
    </source>
</evidence>
<evidence type="ECO:0000313" key="11">
    <source>
        <dbReference type="EMBL" id="SHF83738.1"/>
    </source>
</evidence>
<dbReference type="Gene3D" id="1.10.287.130">
    <property type="match status" value="1"/>
</dbReference>
<gene>
    <name evidence="11" type="ORF">SAMN05216361_0580</name>
</gene>
<dbReference type="InterPro" id="IPR036097">
    <property type="entry name" value="HisK_dim/P_sf"/>
</dbReference>
<dbReference type="Gene3D" id="3.30.565.10">
    <property type="entry name" value="Histidine kinase-like ATPase, C-terminal domain"/>
    <property type="match status" value="1"/>
</dbReference>
<evidence type="ECO:0000256" key="3">
    <source>
        <dbReference type="ARBA" id="ARBA00012438"/>
    </source>
</evidence>
<evidence type="ECO:0000256" key="5">
    <source>
        <dbReference type="ARBA" id="ARBA00022679"/>
    </source>
</evidence>
<dbReference type="Proteomes" id="UP000184520">
    <property type="component" value="Unassembled WGS sequence"/>
</dbReference>
<evidence type="ECO:0000256" key="2">
    <source>
        <dbReference type="ARBA" id="ARBA00004651"/>
    </source>
</evidence>
<dbReference type="RefSeq" id="WP_084526131.1">
    <property type="nucleotide sequence ID" value="NZ_FQWD01000001.1"/>
</dbReference>
<feature type="transmembrane region" description="Helical" evidence="9">
    <location>
        <begin position="147"/>
        <end position="167"/>
    </location>
</feature>
<protein>
    <recommendedName>
        <fullName evidence="3">histidine kinase</fullName>
        <ecNumber evidence="3">2.7.13.3</ecNumber>
    </recommendedName>
</protein>
<dbReference type="InterPro" id="IPR003661">
    <property type="entry name" value="HisK_dim/P_dom"/>
</dbReference>
<dbReference type="EMBL" id="FQWD01000001">
    <property type="protein sequence ID" value="SHF83738.1"/>
    <property type="molecule type" value="Genomic_DNA"/>
</dbReference>
<dbReference type="PANTHER" id="PTHR44936:SF10">
    <property type="entry name" value="SENSOR PROTEIN RSTB"/>
    <property type="match status" value="1"/>
</dbReference>
<keyword evidence="5" id="KW-0808">Transferase</keyword>